<dbReference type="GO" id="GO:0046872">
    <property type="term" value="F:metal ion binding"/>
    <property type="evidence" value="ECO:0007669"/>
    <property type="project" value="UniProtKB-KW"/>
</dbReference>
<dbReference type="EMBL" id="NAJM01000011">
    <property type="protein sequence ID" value="RVX72642.1"/>
    <property type="molecule type" value="Genomic_DNA"/>
</dbReference>
<keyword evidence="1" id="KW-0479">Metal-binding</keyword>
<evidence type="ECO:0000259" key="4">
    <source>
        <dbReference type="PROSITE" id="PS00497"/>
    </source>
</evidence>
<feature type="domain" description="Tyrosinase copper-binding" evidence="4">
    <location>
        <begin position="109"/>
        <end position="126"/>
    </location>
</feature>
<feature type="chain" id="PRO_5019499392" description="Tyrosinase copper-binding domain-containing protein" evidence="3">
    <location>
        <begin position="21"/>
        <end position="381"/>
    </location>
</feature>
<dbReference type="PANTHER" id="PTHR11474">
    <property type="entry name" value="TYROSINASE FAMILY MEMBER"/>
    <property type="match status" value="1"/>
</dbReference>
<evidence type="ECO:0000256" key="1">
    <source>
        <dbReference type="ARBA" id="ARBA00022723"/>
    </source>
</evidence>
<keyword evidence="2" id="KW-0560">Oxidoreductase</keyword>
<dbReference type="AlphaFoldDB" id="A0A438NAJ9"/>
<organism evidence="5 6">
    <name type="scientific">Exophiala mesophila</name>
    <name type="common">Black yeast-like fungus</name>
    <dbReference type="NCBI Taxonomy" id="212818"/>
    <lineage>
        <taxon>Eukaryota</taxon>
        <taxon>Fungi</taxon>
        <taxon>Dikarya</taxon>
        <taxon>Ascomycota</taxon>
        <taxon>Pezizomycotina</taxon>
        <taxon>Eurotiomycetes</taxon>
        <taxon>Chaetothyriomycetidae</taxon>
        <taxon>Chaetothyriales</taxon>
        <taxon>Herpotrichiellaceae</taxon>
        <taxon>Exophiala</taxon>
    </lineage>
</organism>
<dbReference type="Proteomes" id="UP000288859">
    <property type="component" value="Unassembled WGS sequence"/>
</dbReference>
<accession>A0A438NAJ9</accession>
<evidence type="ECO:0000256" key="3">
    <source>
        <dbReference type="SAM" id="SignalP"/>
    </source>
</evidence>
<dbReference type="InterPro" id="IPR002227">
    <property type="entry name" value="Tyrosinase_Cu-bd"/>
</dbReference>
<evidence type="ECO:0000313" key="6">
    <source>
        <dbReference type="Proteomes" id="UP000288859"/>
    </source>
</evidence>
<reference evidence="5 6" key="1">
    <citation type="submission" date="2017-03" db="EMBL/GenBank/DDBJ databases">
        <title>Genomes of endolithic fungi from Antarctica.</title>
        <authorList>
            <person name="Coleine C."/>
            <person name="Masonjones S."/>
            <person name="Stajich J.E."/>
        </authorList>
    </citation>
    <scope>NUCLEOTIDE SEQUENCE [LARGE SCALE GENOMIC DNA]</scope>
    <source>
        <strain evidence="5 6">CCFEE 6314</strain>
    </source>
</reference>
<dbReference type="InterPro" id="IPR050316">
    <property type="entry name" value="Tyrosinase/Hemocyanin"/>
</dbReference>
<keyword evidence="3" id="KW-0732">Signal</keyword>
<dbReference type="Gene3D" id="1.10.1280.10">
    <property type="entry name" value="Di-copper center containing domain from catechol oxidase"/>
    <property type="match status" value="1"/>
</dbReference>
<evidence type="ECO:0000256" key="2">
    <source>
        <dbReference type="ARBA" id="ARBA00023002"/>
    </source>
</evidence>
<name>A0A438NAJ9_EXOME</name>
<proteinExistence type="predicted"/>
<gene>
    <name evidence="5" type="ORF">B0A52_04040</name>
</gene>
<dbReference type="PANTHER" id="PTHR11474:SF125">
    <property type="entry name" value="N-ACETYL-6-HYDROXYTRYPTOPHAN OXIDASE IVOB-RELATED"/>
    <property type="match status" value="1"/>
</dbReference>
<dbReference type="Pfam" id="PF00264">
    <property type="entry name" value="Tyrosinase"/>
    <property type="match status" value="1"/>
</dbReference>
<sequence>MRRLSIVSLVILSILFPSLGTSTASRRRLRRPTKHAYTWMQDEEACNTSNIRTRVDYSSMTPTERRGYVDAIQCLLSAPSQLDPAVYPAATSRYMDYAIIHVNRTQYVHLDAFFLTWHRYFLFLYETDLRQTCNYTGPFPYWDFAATASDPQKSAIFDGSDTSLSGDGLFIDTGDVVLSPNLSLPHGTGGGCVTTGPFANLIAPLKFIDPLYLTTDNGTLPDDAFAYNPVCLQRDLNGYVSQTFTNETQLRAAAHADNATHFDLLLNGVIGGSSLGIHSGAHFSVGGQMNSIHVSAQDPVWYPLHTMIDKVYWSWQMNYPDRADQLDGTTGTALDNPPSEVVTLDDVLPDWGYFHAGQVRVRDLISTTGGPFCYRYDNVIS</sequence>
<dbReference type="OrthoDB" id="6132182at2759"/>
<comment type="caution">
    <text evidence="5">The sequence shown here is derived from an EMBL/GenBank/DDBJ whole genome shotgun (WGS) entry which is preliminary data.</text>
</comment>
<dbReference type="GO" id="GO:0016491">
    <property type="term" value="F:oxidoreductase activity"/>
    <property type="evidence" value="ECO:0007669"/>
    <property type="project" value="UniProtKB-KW"/>
</dbReference>
<evidence type="ECO:0000313" key="5">
    <source>
        <dbReference type="EMBL" id="RVX72642.1"/>
    </source>
</evidence>
<dbReference type="SUPFAM" id="SSF48056">
    <property type="entry name" value="Di-copper centre-containing domain"/>
    <property type="match status" value="1"/>
</dbReference>
<feature type="signal peptide" evidence="3">
    <location>
        <begin position="1"/>
        <end position="20"/>
    </location>
</feature>
<dbReference type="PROSITE" id="PS00497">
    <property type="entry name" value="TYROSINASE_1"/>
    <property type="match status" value="1"/>
</dbReference>
<protein>
    <recommendedName>
        <fullName evidence="4">Tyrosinase copper-binding domain-containing protein</fullName>
    </recommendedName>
</protein>
<dbReference type="PRINTS" id="PR00092">
    <property type="entry name" value="TYROSINASE"/>
</dbReference>
<dbReference type="InterPro" id="IPR008922">
    <property type="entry name" value="Di-copper_centre_dom_sf"/>
</dbReference>